<dbReference type="RefSeq" id="WP_313498549.1">
    <property type="nucleotide sequence ID" value="NZ_CP134879.1"/>
</dbReference>
<keyword evidence="2" id="KW-1185">Reference proteome</keyword>
<dbReference type="EMBL" id="CP134879">
    <property type="protein sequence ID" value="WNM24590.1"/>
    <property type="molecule type" value="Genomic_DNA"/>
</dbReference>
<reference evidence="1 2" key="1">
    <citation type="submission" date="2023-09" db="EMBL/GenBank/DDBJ databases">
        <title>Demequina sp. a novel bacteria isolated from Capsicum annuum.</title>
        <authorList>
            <person name="Humaira Z."/>
            <person name="Lee J."/>
            <person name="Cho D."/>
        </authorList>
    </citation>
    <scope>NUCLEOTIDE SEQUENCE [LARGE SCALE GENOMIC DNA]</scope>
    <source>
        <strain evidence="1 2">OYTSA14</strain>
    </source>
</reference>
<dbReference type="AlphaFoldDB" id="A0AA96FAF1"/>
<evidence type="ECO:0000313" key="1">
    <source>
        <dbReference type="EMBL" id="WNM24590.1"/>
    </source>
</evidence>
<organism evidence="1 2">
    <name type="scientific">Demequina capsici</name>
    <dbReference type="NCBI Taxonomy" id="3075620"/>
    <lineage>
        <taxon>Bacteria</taxon>
        <taxon>Bacillati</taxon>
        <taxon>Actinomycetota</taxon>
        <taxon>Actinomycetes</taxon>
        <taxon>Micrococcales</taxon>
        <taxon>Demequinaceae</taxon>
        <taxon>Demequina</taxon>
    </lineage>
</organism>
<protein>
    <submittedName>
        <fullName evidence="1">Uncharacterized protein</fullName>
    </submittedName>
</protein>
<dbReference type="InterPro" id="IPR031876">
    <property type="entry name" value="DUF4760"/>
</dbReference>
<proteinExistence type="predicted"/>
<name>A0AA96FAF1_9MICO</name>
<evidence type="ECO:0000313" key="2">
    <source>
        <dbReference type="Proteomes" id="UP001304125"/>
    </source>
</evidence>
<accession>A0AA96FAF1</accession>
<dbReference type="Proteomes" id="UP001304125">
    <property type="component" value="Chromosome"/>
</dbReference>
<dbReference type="Pfam" id="PF15956">
    <property type="entry name" value="DUF4760"/>
    <property type="match status" value="1"/>
</dbReference>
<gene>
    <name evidence="1" type="ORF">RN606_00120</name>
</gene>
<sequence>MATHDDATLMTQILQWHTAAGGMDASMELMSPDFNPDSATVQDRSVFVMLMMGETIGTYVKQGVLDAGLVYDLWAPGLMWDRVGAAALRQRQQYGVAALWENFEALANGQLR</sequence>